<evidence type="ECO:0000313" key="4">
    <source>
        <dbReference type="Proteomes" id="UP000266723"/>
    </source>
</evidence>
<keyword evidence="4" id="KW-1185">Reference proteome</keyword>
<keyword evidence="2" id="KW-0472">Membrane</keyword>
<sequence length="73" mass="8024">MPKFTAFDSGGRLRPASNSGALQPAEERSTWVIALITLMLRALTSLYMYCFDSANVKGVVVHKATIGMNYLIE</sequence>
<keyword evidence="2" id="KW-0812">Transmembrane</keyword>
<accession>A0ABQ7ADW4</accession>
<comment type="caution">
    <text evidence="3">The sequence shown here is derived from an EMBL/GenBank/DDBJ whole genome shotgun (WGS) entry which is preliminary data.</text>
</comment>
<name>A0ABQ7ADW4_BRACR</name>
<feature type="transmembrane region" description="Helical" evidence="2">
    <location>
        <begin position="31"/>
        <end position="50"/>
    </location>
</feature>
<dbReference type="Proteomes" id="UP000266723">
    <property type="component" value="Unassembled WGS sequence"/>
</dbReference>
<keyword evidence="2" id="KW-1133">Transmembrane helix</keyword>
<gene>
    <name evidence="3" type="ORF">DY000_02056520</name>
</gene>
<evidence type="ECO:0000256" key="2">
    <source>
        <dbReference type="SAM" id="Phobius"/>
    </source>
</evidence>
<reference evidence="3 4" key="1">
    <citation type="journal article" date="2020" name="BMC Genomics">
        <title>Intraspecific diversification of the crop wild relative Brassica cretica Lam. using demographic model selection.</title>
        <authorList>
            <person name="Kioukis A."/>
            <person name="Michalopoulou V.A."/>
            <person name="Briers L."/>
            <person name="Pirintsos S."/>
            <person name="Studholme D.J."/>
            <person name="Pavlidis P."/>
            <person name="Sarris P.F."/>
        </authorList>
    </citation>
    <scope>NUCLEOTIDE SEQUENCE [LARGE SCALE GENOMIC DNA]</scope>
    <source>
        <strain evidence="4">cv. PFS-1207/04</strain>
    </source>
</reference>
<organism evidence="3 4">
    <name type="scientific">Brassica cretica</name>
    <name type="common">Mustard</name>
    <dbReference type="NCBI Taxonomy" id="69181"/>
    <lineage>
        <taxon>Eukaryota</taxon>
        <taxon>Viridiplantae</taxon>
        <taxon>Streptophyta</taxon>
        <taxon>Embryophyta</taxon>
        <taxon>Tracheophyta</taxon>
        <taxon>Spermatophyta</taxon>
        <taxon>Magnoliopsida</taxon>
        <taxon>eudicotyledons</taxon>
        <taxon>Gunneridae</taxon>
        <taxon>Pentapetalae</taxon>
        <taxon>rosids</taxon>
        <taxon>malvids</taxon>
        <taxon>Brassicales</taxon>
        <taxon>Brassicaceae</taxon>
        <taxon>Brassiceae</taxon>
        <taxon>Brassica</taxon>
    </lineage>
</organism>
<proteinExistence type="predicted"/>
<evidence type="ECO:0000256" key="1">
    <source>
        <dbReference type="SAM" id="MobiDB-lite"/>
    </source>
</evidence>
<feature type="region of interest" description="Disordered" evidence="1">
    <location>
        <begin position="1"/>
        <end position="25"/>
    </location>
</feature>
<dbReference type="EMBL" id="QGKV02002055">
    <property type="protein sequence ID" value="KAF3495825.1"/>
    <property type="molecule type" value="Genomic_DNA"/>
</dbReference>
<evidence type="ECO:0000313" key="3">
    <source>
        <dbReference type="EMBL" id="KAF3495825.1"/>
    </source>
</evidence>
<protein>
    <submittedName>
        <fullName evidence="3">Uncharacterized protein</fullName>
    </submittedName>
</protein>